<keyword evidence="1" id="KW-0472">Membrane</keyword>
<sequence length="272" mass="31614">MAWLGQRKTVTPVASGIVGFVALQLFDNAAGDIITLVHQYVSTPFNSIPFLRFDNESSSLRTFTQQMTLLIIYYVFAMGVKHVIFHQLFSREEKLGTYEDVEEELTEVIKAIDTGDGERIIEEKVTNYLHAVETEIRKVFEVRKRHVDFIWFFPVNEEERYDIRLYYQGKIKDLDSASRMINTALDNEEKPVRQKNSNIKSDSNMEGSKHSQSLIVRNYGEIRLGLGVFFLKDDVISEEKEQEFMKITTNLLLIGFNQDFVESLERKFNRVS</sequence>
<dbReference type="RefSeq" id="WP_091582437.1">
    <property type="nucleotide sequence ID" value="NZ_FNDU01000003.1"/>
</dbReference>
<keyword evidence="3" id="KW-1185">Reference proteome</keyword>
<dbReference type="AlphaFoldDB" id="A0A1G8FWY2"/>
<dbReference type="EMBL" id="FNDU01000003">
    <property type="protein sequence ID" value="SDH86575.1"/>
    <property type="molecule type" value="Genomic_DNA"/>
</dbReference>
<evidence type="ECO:0000313" key="3">
    <source>
        <dbReference type="Proteomes" id="UP000199017"/>
    </source>
</evidence>
<dbReference type="OrthoDB" id="2968409at2"/>
<evidence type="ECO:0000313" key="2">
    <source>
        <dbReference type="EMBL" id="SDH86575.1"/>
    </source>
</evidence>
<protein>
    <submittedName>
        <fullName evidence="2">Uncharacterized protein</fullName>
    </submittedName>
</protein>
<proteinExistence type="predicted"/>
<dbReference type="Proteomes" id="UP000199017">
    <property type="component" value="Unassembled WGS sequence"/>
</dbReference>
<gene>
    <name evidence="2" type="ORF">SAMN05216352_103122</name>
</gene>
<keyword evidence="1" id="KW-0812">Transmembrane</keyword>
<accession>A0A1G8FWY2</accession>
<evidence type="ECO:0000256" key="1">
    <source>
        <dbReference type="SAM" id="Phobius"/>
    </source>
</evidence>
<organism evidence="2 3">
    <name type="scientific">Alteribacillus bidgolensis</name>
    <dbReference type="NCBI Taxonomy" id="930129"/>
    <lineage>
        <taxon>Bacteria</taxon>
        <taxon>Bacillati</taxon>
        <taxon>Bacillota</taxon>
        <taxon>Bacilli</taxon>
        <taxon>Bacillales</taxon>
        <taxon>Bacillaceae</taxon>
        <taxon>Alteribacillus</taxon>
    </lineage>
</organism>
<dbReference type="STRING" id="930129.SAMN05216352_103122"/>
<name>A0A1G8FWY2_9BACI</name>
<feature type="transmembrane region" description="Helical" evidence="1">
    <location>
        <begin position="67"/>
        <end position="85"/>
    </location>
</feature>
<keyword evidence="1" id="KW-1133">Transmembrane helix</keyword>
<reference evidence="2 3" key="1">
    <citation type="submission" date="2016-10" db="EMBL/GenBank/DDBJ databases">
        <authorList>
            <person name="de Groot N.N."/>
        </authorList>
    </citation>
    <scope>NUCLEOTIDE SEQUENCE [LARGE SCALE GENOMIC DNA]</scope>
    <source>
        <strain evidence="3">P4B,CCM 7963,CECT 7998,DSM 25260,IBRC-M 10614,KCTC 13821</strain>
    </source>
</reference>